<name>A0ABN7ANU2_9HEMI</name>
<proteinExistence type="predicted"/>
<evidence type="ECO:0000256" key="1">
    <source>
        <dbReference type="SAM" id="MobiDB-lite"/>
    </source>
</evidence>
<evidence type="ECO:0000313" key="3">
    <source>
        <dbReference type="Proteomes" id="UP001307889"/>
    </source>
</evidence>
<feature type="region of interest" description="Disordered" evidence="1">
    <location>
        <begin position="19"/>
        <end position="55"/>
    </location>
</feature>
<feature type="compositionally biased region" description="Polar residues" evidence="1">
    <location>
        <begin position="32"/>
        <end position="41"/>
    </location>
</feature>
<gene>
    <name evidence="2" type="ORF">NTJ_06706</name>
</gene>
<dbReference type="EMBL" id="AP028912">
    <property type="protein sequence ID" value="BES93897.1"/>
    <property type="molecule type" value="Genomic_DNA"/>
</dbReference>
<accession>A0ABN7ANU2</accession>
<dbReference type="Proteomes" id="UP001307889">
    <property type="component" value="Chromosome 4"/>
</dbReference>
<evidence type="ECO:0000313" key="2">
    <source>
        <dbReference type="EMBL" id="BES93897.1"/>
    </source>
</evidence>
<organism evidence="2 3">
    <name type="scientific">Nesidiocoris tenuis</name>
    <dbReference type="NCBI Taxonomy" id="355587"/>
    <lineage>
        <taxon>Eukaryota</taxon>
        <taxon>Metazoa</taxon>
        <taxon>Ecdysozoa</taxon>
        <taxon>Arthropoda</taxon>
        <taxon>Hexapoda</taxon>
        <taxon>Insecta</taxon>
        <taxon>Pterygota</taxon>
        <taxon>Neoptera</taxon>
        <taxon>Paraneoptera</taxon>
        <taxon>Hemiptera</taxon>
        <taxon>Heteroptera</taxon>
        <taxon>Panheteroptera</taxon>
        <taxon>Cimicomorpha</taxon>
        <taxon>Miridae</taxon>
        <taxon>Dicyphina</taxon>
        <taxon>Nesidiocoris</taxon>
    </lineage>
</organism>
<sequence>MVDADGKLIFGGGETFDDGISNNEGFPRGISDSHSVGSENVSTERETFPTEGDIFPMAMDKSRDVAFCSLPSHSAILTHIYSERGIPQTEPQLLPMETATLAVRQAIMNSTTSPRTGYRL</sequence>
<keyword evidence="3" id="KW-1185">Reference proteome</keyword>
<reference evidence="2 3" key="1">
    <citation type="submission" date="2023-09" db="EMBL/GenBank/DDBJ databases">
        <title>Nesidiocoris tenuis whole genome shotgun sequence.</title>
        <authorList>
            <person name="Shibata T."/>
            <person name="Shimoda M."/>
            <person name="Kobayashi T."/>
            <person name="Uehara T."/>
        </authorList>
    </citation>
    <scope>NUCLEOTIDE SEQUENCE [LARGE SCALE GENOMIC DNA]</scope>
    <source>
        <strain evidence="2 3">Japan</strain>
    </source>
</reference>
<protein>
    <submittedName>
        <fullName evidence="2">Uncharacterized protein</fullName>
    </submittedName>
</protein>